<name>A0A8S5LZQ0_9CAUD</name>
<proteinExistence type="predicted"/>
<dbReference type="InterPro" id="IPR057005">
    <property type="entry name" value="Phage_TAC_17"/>
</dbReference>
<dbReference type="Pfam" id="PF23803">
    <property type="entry name" value="Phage_TAC_17"/>
    <property type="match status" value="1"/>
</dbReference>
<reference evidence="1" key="1">
    <citation type="journal article" date="2021" name="Proc. Natl. Acad. Sci. U.S.A.">
        <title>A Catalog of Tens of Thousands of Viruses from Human Metagenomes Reveals Hidden Associations with Chronic Diseases.</title>
        <authorList>
            <person name="Tisza M.J."/>
            <person name="Buck C.B."/>
        </authorList>
    </citation>
    <scope>NUCLEOTIDE SEQUENCE</scope>
    <source>
        <strain evidence="1">CtMeu2</strain>
    </source>
</reference>
<sequence>MIKMNVSAETFDGDMVTETLWFHMNKVDLIELQQSEPGGFTDTLQAFMSRKPEDWTNKDKFKLFEFFRAMVDKAYGERSSDGKRFRKSPEILASFKDSIFYDEFVLSLLEDEKKSIKFFNGVMPKALLEQAKKDRPDVFNQIEA</sequence>
<organism evidence="1">
    <name type="scientific">Siphoviridae sp. ctMeu2</name>
    <dbReference type="NCBI Taxonomy" id="2826262"/>
    <lineage>
        <taxon>Viruses</taxon>
        <taxon>Duplodnaviria</taxon>
        <taxon>Heunggongvirae</taxon>
        <taxon>Uroviricota</taxon>
        <taxon>Caudoviricetes</taxon>
    </lineage>
</organism>
<protein>
    <submittedName>
        <fullName evidence="1">Uncharacterized protein</fullName>
    </submittedName>
</protein>
<evidence type="ECO:0000313" key="1">
    <source>
        <dbReference type="EMBL" id="DAD75279.1"/>
    </source>
</evidence>
<accession>A0A8S5LZQ0</accession>
<dbReference type="EMBL" id="BK014778">
    <property type="protein sequence ID" value="DAD75279.1"/>
    <property type="molecule type" value="Genomic_DNA"/>
</dbReference>